<dbReference type="InterPro" id="IPR036388">
    <property type="entry name" value="WH-like_DNA-bd_sf"/>
</dbReference>
<protein>
    <submittedName>
        <fullName evidence="2">PadR family transcriptional regulator</fullName>
    </submittedName>
</protein>
<dbReference type="Proteomes" id="UP000460435">
    <property type="component" value="Unassembled WGS sequence"/>
</dbReference>
<reference evidence="2 3" key="1">
    <citation type="submission" date="2019-11" db="EMBL/GenBank/DDBJ databases">
        <authorList>
            <person name="Li X.-J."/>
            <person name="Feng X.-M."/>
        </authorList>
    </citation>
    <scope>NUCLEOTIDE SEQUENCE [LARGE SCALE GENOMIC DNA]</scope>
    <source>
        <strain evidence="2 3">XMNu-373</strain>
    </source>
</reference>
<dbReference type="EMBL" id="WLZY01000002">
    <property type="protein sequence ID" value="NDL57110.1"/>
    <property type="molecule type" value="Genomic_DNA"/>
</dbReference>
<evidence type="ECO:0000313" key="3">
    <source>
        <dbReference type="Proteomes" id="UP000460435"/>
    </source>
</evidence>
<gene>
    <name evidence="2" type="ORF">F7O44_08515</name>
</gene>
<dbReference type="PANTHER" id="PTHR33169:SF14">
    <property type="entry name" value="TRANSCRIPTIONAL REGULATOR RV3488"/>
    <property type="match status" value="1"/>
</dbReference>
<dbReference type="SUPFAM" id="SSF46785">
    <property type="entry name" value="Winged helix' DNA-binding domain"/>
    <property type="match status" value="1"/>
</dbReference>
<dbReference type="AlphaFoldDB" id="A0A7K3M1J0"/>
<dbReference type="PANTHER" id="PTHR33169">
    <property type="entry name" value="PADR-FAMILY TRANSCRIPTIONAL REGULATOR"/>
    <property type="match status" value="1"/>
</dbReference>
<proteinExistence type="predicted"/>
<comment type="caution">
    <text evidence="2">The sequence shown here is derived from an EMBL/GenBank/DDBJ whole genome shotgun (WGS) entry which is preliminary data.</text>
</comment>
<dbReference type="InterPro" id="IPR005149">
    <property type="entry name" value="Tscrpt_reg_PadR_N"/>
</dbReference>
<dbReference type="Pfam" id="PF03551">
    <property type="entry name" value="PadR"/>
    <property type="match status" value="1"/>
</dbReference>
<name>A0A7K3M1J0_9ACTN</name>
<feature type="domain" description="Transcription regulator PadR N-terminal" evidence="1">
    <location>
        <begin position="14"/>
        <end position="86"/>
    </location>
</feature>
<dbReference type="InterPro" id="IPR052509">
    <property type="entry name" value="Metal_resp_DNA-bind_regulator"/>
</dbReference>
<evidence type="ECO:0000313" key="2">
    <source>
        <dbReference type="EMBL" id="NDL57110.1"/>
    </source>
</evidence>
<organism evidence="2 3">
    <name type="scientific">Phytoactinopolyspora mesophila</name>
    <dbReference type="NCBI Taxonomy" id="2650750"/>
    <lineage>
        <taxon>Bacteria</taxon>
        <taxon>Bacillati</taxon>
        <taxon>Actinomycetota</taxon>
        <taxon>Actinomycetes</taxon>
        <taxon>Jiangellales</taxon>
        <taxon>Jiangellaceae</taxon>
        <taxon>Phytoactinopolyspora</taxon>
    </lineage>
</organism>
<evidence type="ECO:0000259" key="1">
    <source>
        <dbReference type="Pfam" id="PF03551"/>
    </source>
</evidence>
<dbReference type="RefSeq" id="WP_162449786.1">
    <property type="nucleotide sequence ID" value="NZ_WLZY01000002.1"/>
</dbReference>
<accession>A0A7K3M1J0</accession>
<keyword evidence="3" id="KW-1185">Reference proteome</keyword>
<dbReference type="InterPro" id="IPR036390">
    <property type="entry name" value="WH_DNA-bd_sf"/>
</dbReference>
<dbReference type="Gene3D" id="1.10.10.10">
    <property type="entry name" value="Winged helix-like DNA-binding domain superfamily/Winged helix DNA-binding domain"/>
    <property type="match status" value="1"/>
</dbReference>
<sequence>MKSALLKGHLDAMLLATLEPGPLHGYGVVEELRARSEGTLDLPSGTIYPALHRLERSGLIHGDWSVHNGRRRRTYTITTAGRAALAAQRTEWRGFANVVERVIGA</sequence>